<name>A0A6N2B601_SOLCI</name>
<reference evidence="1" key="1">
    <citation type="submission" date="2019-05" db="EMBL/GenBank/DDBJ databases">
        <title>The de novo reference genome and transcriptome assemblies of the wild tomato species Solanum chilense.</title>
        <authorList>
            <person name="Stam R."/>
            <person name="Nosenko T."/>
            <person name="Hoerger A.C."/>
            <person name="Stephan W."/>
            <person name="Seidel M.A."/>
            <person name="Kuhn J.M.M."/>
            <person name="Haberer G."/>
            <person name="Tellier A."/>
        </authorList>
    </citation>
    <scope>NUCLEOTIDE SEQUENCE</scope>
    <source>
        <tissue evidence="1">Mature leaves</tissue>
    </source>
</reference>
<dbReference type="EMBL" id="RXGB01004797">
    <property type="protein sequence ID" value="TMW88929.1"/>
    <property type="molecule type" value="Genomic_DNA"/>
</dbReference>
<comment type="caution">
    <text evidence="1">The sequence shown here is derived from an EMBL/GenBank/DDBJ whole genome shotgun (WGS) entry which is preliminary data.</text>
</comment>
<gene>
    <name evidence="1" type="ORF">EJD97_017884</name>
</gene>
<accession>A0A6N2B601</accession>
<evidence type="ECO:0000313" key="1">
    <source>
        <dbReference type="EMBL" id="TMW88929.1"/>
    </source>
</evidence>
<organism evidence="1">
    <name type="scientific">Solanum chilense</name>
    <name type="common">Tomato</name>
    <name type="synonym">Lycopersicon chilense</name>
    <dbReference type="NCBI Taxonomy" id="4083"/>
    <lineage>
        <taxon>Eukaryota</taxon>
        <taxon>Viridiplantae</taxon>
        <taxon>Streptophyta</taxon>
        <taxon>Embryophyta</taxon>
        <taxon>Tracheophyta</taxon>
        <taxon>Spermatophyta</taxon>
        <taxon>Magnoliopsida</taxon>
        <taxon>eudicotyledons</taxon>
        <taxon>Gunneridae</taxon>
        <taxon>Pentapetalae</taxon>
        <taxon>asterids</taxon>
        <taxon>lamiids</taxon>
        <taxon>Solanales</taxon>
        <taxon>Solanaceae</taxon>
        <taxon>Solanoideae</taxon>
        <taxon>Solaneae</taxon>
        <taxon>Solanum</taxon>
        <taxon>Solanum subgen. Lycopersicon</taxon>
    </lineage>
</organism>
<dbReference type="AlphaFoldDB" id="A0A6N2B601"/>
<feature type="non-terminal residue" evidence="1">
    <location>
        <position position="225"/>
    </location>
</feature>
<sequence>MAQQCGAVIGAIDFLKRRHLDRFIIDQLDDARTRLVCVSLFLVKLEEVFPENTISIQLGALFQQAHDGFSEICTYTDQHYPIIMTKALKIFTLNNIAARLEAASKPIISGREMISEVLKILKPEKIAERIEASKSSSQITTMEMVRQHTVHNVLMHAEVTANKIAQIIKRRSTEEIGLLLSEIESVKVEIRKVCFQFLDASPYNMTDGEDLIRFLSKHQDWLLNF</sequence>
<proteinExistence type="predicted"/>
<protein>
    <submittedName>
        <fullName evidence="1">Uncharacterized protein</fullName>
    </submittedName>
</protein>